<feature type="transmembrane region" description="Helical" evidence="1">
    <location>
        <begin position="159"/>
        <end position="177"/>
    </location>
</feature>
<feature type="transmembrane region" description="Helical" evidence="1">
    <location>
        <begin position="216"/>
        <end position="234"/>
    </location>
</feature>
<dbReference type="OrthoDB" id="3240454at2"/>
<dbReference type="eggNOG" id="COG3274">
    <property type="taxonomic scope" value="Bacteria"/>
</dbReference>
<dbReference type="InterPro" id="IPR002656">
    <property type="entry name" value="Acyl_transf_3_dom"/>
</dbReference>
<gene>
    <name evidence="3" type="ORF">BMERY_0043</name>
</gene>
<dbReference type="RefSeq" id="WP_159430601.1">
    <property type="nucleotide sequence ID" value="NZ_CADAXU010000011.1"/>
</dbReference>
<keyword evidence="3" id="KW-0808">Transferase</keyword>
<accession>A0A087BHY7</accession>
<proteinExistence type="predicted"/>
<protein>
    <submittedName>
        <fullName evidence="3">Acyltransferase domain protein</fullName>
    </submittedName>
</protein>
<evidence type="ECO:0000313" key="4">
    <source>
        <dbReference type="Proteomes" id="UP000029060"/>
    </source>
</evidence>
<feature type="transmembrane region" description="Helical" evidence="1">
    <location>
        <begin position="343"/>
        <end position="367"/>
    </location>
</feature>
<feature type="transmembrane region" description="Helical" evidence="1">
    <location>
        <begin position="304"/>
        <end position="323"/>
    </location>
</feature>
<evidence type="ECO:0000256" key="1">
    <source>
        <dbReference type="SAM" id="Phobius"/>
    </source>
</evidence>
<dbReference type="GO" id="GO:0016747">
    <property type="term" value="F:acyltransferase activity, transferring groups other than amino-acyl groups"/>
    <property type="evidence" value="ECO:0007669"/>
    <property type="project" value="InterPro"/>
</dbReference>
<reference evidence="3 4" key="1">
    <citation type="submission" date="2014-03" db="EMBL/GenBank/DDBJ databases">
        <title>Genomics of Bifidobacteria.</title>
        <authorList>
            <person name="Ventura M."/>
            <person name="Milani C."/>
            <person name="Lugli G.A."/>
        </authorList>
    </citation>
    <scope>NUCLEOTIDE SEQUENCE [LARGE SCALE GENOMIC DNA]</scope>
    <source>
        <strain evidence="3 4">LMG 11341</strain>
    </source>
</reference>
<organism evidence="3 4">
    <name type="scientific">Bifidobacterium merycicum</name>
    <dbReference type="NCBI Taxonomy" id="78345"/>
    <lineage>
        <taxon>Bacteria</taxon>
        <taxon>Bacillati</taxon>
        <taxon>Actinomycetota</taxon>
        <taxon>Actinomycetes</taxon>
        <taxon>Bifidobacteriales</taxon>
        <taxon>Bifidobacteriaceae</taxon>
        <taxon>Bifidobacterium</taxon>
    </lineage>
</organism>
<dbReference type="Pfam" id="PF01757">
    <property type="entry name" value="Acyl_transf_3"/>
    <property type="match status" value="1"/>
</dbReference>
<keyword evidence="1" id="KW-0472">Membrane</keyword>
<keyword evidence="1" id="KW-0812">Transmembrane</keyword>
<feature type="transmembrane region" description="Helical" evidence="1">
    <location>
        <begin position="189"/>
        <end position="210"/>
    </location>
</feature>
<feature type="transmembrane region" description="Helical" evidence="1">
    <location>
        <begin position="241"/>
        <end position="259"/>
    </location>
</feature>
<dbReference type="AlphaFoldDB" id="A0A087BHY7"/>
<evidence type="ECO:0000313" key="3">
    <source>
        <dbReference type="EMBL" id="KFI70637.1"/>
    </source>
</evidence>
<feature type="transmembrane region" description="Helical" evidence="1">
    <location>
        <begin position="43"/>
        <end position="63"/>
    </location>
</feature>
<comment type="caution">
    <text evidence="3">The sequence shown here is derived from an EMBL/GenBank/DDBJ whole genome shotgun (WGS) entry which is preliminary data.</text>
</comment>
<feature type="transmembrane region" description="Helical" evidence="1">
    <location>
        <begin position="121"/>
        <end position="139"/>
    </location>
</feature>
<feature type="domain" description="Acyltransferase 3" evidence="2">
    <location>
        <begin position="40"/>
        <end position="367"/>
    </location>
</feature>
<feature type="transmembrane region" description="Helical" evidence="1">
    <location>
        <begin position="75"/>
        <end position="100"/>
    </location>
</feature>
<dbReference type="STRING" id="78345.BMERY_0043"/>
<keyword evidence="4" id="KW-1185">Reference proteome</keyword>
<sequence>MQTLSDVVRDVAKKEGLSRDGRKEGPFRGLMSRWRRRESGIELLRILAMLMIVGHHCATHASIQLDILPPSAFRFFMLMQIPFGKIGVALFFMISAWFLCEAEDPKLRQSLRRIWNLEREVLFYSISIFILCSLLDVQSSLTNETVVFSSLFPIASGNWWYLTAYVMFLLLYPFLTIGFKKIGYKRHGIICLIFLVAWGLIYGMTGLGNMNFSNYSFVYFVYLYILISFYRWYMKPLSTKAAMLFCGVGTLFVVLNVAIRDYVPMDLGFIENVDHNRLFLCSEGKAPIVLVSFGLLILFSRWNFCSTFINAVSSATFGVYLIHEHFSLRDYLWSDELYPFSKLIVSDHAILSCIAIIVLIFIGCIVIDIVRQICFVICVDRKADMLFDMLCNDISSSSRIRRIKKRFVDKYLRENVDEPDDNEN</sequence>
<evidence type="ECO:0000259" key="2">
    <source>
        <dbReference type="Pfam" id="PF01757"/>
    </source>
</evidence>
<feature type="transmembrane region" description="Helical" evidence="1">
    <location>
        <begin position="279"/>
        <end position="299"/>
    </location>
</feature>
<name>A0A087BHY7_9BIFI</name>
<keyword evidence="1" id="KW-1133">Transmembrane helix</keyword>
<keyword evidence="3" id="KW-0012">Acyltransferase</keyword>
<dbReference type="Proteomes" id="UP000029060">
    <property type="component" value="Unassembled WGS sequence"/>
</dbReference>
<dbReference type="EMBL" id="JGZC01000005">
    <property type="protein sequence ID" value="KFI70637.1"/>
    <property type="molecule type" value="Genomic_DNA"/>
</dbReference>